<protein>
    <submittedName>
        <fullName evidence="2">Nonstructural protein</fullName>
    </submittedName>
</protein>
<organism evidence="2">
    <name type="scientific">Blackfly microvirus SF02</name>
    <dbReference type="NCBI Taxonomy" id="2576452"/>
    <lineage>
        <taxon>Viruses</taxon>
        <taxon>Monodnaviria</taxon>
        <taxon>Sangervirae</taxon>
        <taxon>Phixviricota</taxon>
        <taxon>Malgrandaviricetes</taxon>
        <taxon>Petitvirales</taxon>
        <taxon>Microviridae</taxon>
        <taxon>Microvirus</taxon>
    </lineage>
</organism>
<accession>A0A4P8PKF7</accession>
<feature type="region of interest" description="Disordered" evidence="1">
    <location>
        <begin position="89"/>
        <end position="109"/>
    </location>
</feature>
<reference evidence="2" key="1">
    <citation type="submission" date="2018-12" db="EMBL/GenBank/DDBJ databases">
        <title>Singled stranded DNA viruses identified in blackflies (Austrosimulium ungulatum) sampled in New Zealand.</title>
        <authorList>
            <person name="Kraberger S."/>
            <person name="Fontenele R.S."/>
            <person name="Schmidlin K."/>
            <person name="Walters M."/>
            <person name="Varsani A."/>
        </authorList>
    </citation>
    <scope>NUCLEOTIDE SEQUENCE [LARGE SCALE GENOMIC DNA]</scope>
    <source>
        <strain evidence="2">118</strain>
    </source>
</reference>
<dbReference type="InterPro" id="IPR046781">
    <property type="entry name" value="Phage_ORF5"/>
</dbReference>
<evidence type="ECO:0000256" key="1">
    <source>
        <dbReference type="SAM" id="MobiDB-lite"/>
    </source>
</evidence>
<proteinExistence type="predicted"/>
<dbReference type="EMBL" id="MK249186">
    <property type="protein sequence ID" value="QCQ84897.1"/>
    <property type="molecule type" value="Genomic_DNA"/>
</dbReference>
<name>A0A4P8PKF7_9VIRU</name>
<dbReference type="Pfam" id="PF20577">
    <property type="entry name" value="Phage_ORF5"/>
    <property type="match status" value="1"/>
</dbReference>
<evidence type="ECO:0000313" key="2">
    <source>
        <dbReference type="EMBL" id="QCQ84897.1"/>
    </source>
</evidence>
<dbReference type="Proteomes" id="UP000323437">
    <property type="component" value="Segment"/>
</dbReference>
<sequence length="109" mass="11768">MIVQAYSVYDRKALAYGAPFFCPADGVAVRSFREAVADASHPFGKYPDDFVLYCVGTFSDANGTLEPTLPLRHIIDASALVPLTPDPLFPSLSQGRPNGLVPHTDKDSI</sequence>